<feature type="compositionally biased region" description="Basic and acidic residues" evidence="1">
    <location>
        <begin position="1"/>
        <end position="17"/>
    </location>
</feature>
<dbReference type="PANTHER" id="PTHR38043:SF1">
    <property type="entry name" value="PROTEIN HEMX"/>
    <property type="match status" value="1"/>
</dbReference>
<keyword evidence="2" id="KW-0489">Methyltransferase</keyword>
<evidence type="ECO:0000256" key="1">
    <source>
        <dbReference type="SAM" id="MobiDB-lite"/>
    </source>
</evidence>
<evidence type="ECO:0000313" key="2">
    <source>
        <dbReference type="EMBL" id="EXJ10530.1"/>
    </source>
</evidence>
<evidence type="ECO:0000313" key="3">
    <source>
        <dbReference type="Proteomes" id="UP000019464"/>
    </source>
</evidence>
<dbReference type="AlphaFoldDB" id="W9VIX2"/>
<dbReference type="PATRIC" id="fig|1229521.3.peg.2626"/>
<dbReference type="PANTHER" id="PTHR38043">
    <property type="entry name" value="PROTEIN HEMX"/>
    <property type="match status" value="1"/>
</dbReference>
<proteinExistence type="predicted"/>
<feature type="region of interest" description="Disordered" evidence="1">
    <location>
        <begin position="1"/>
        <end position="83"/>
    </location>
</feature>
<dbReference type="GO" id="GO:0032259">
    <property type="term" value="P:methylation"/>
    <property type="evidence" value="ECO:0007669"/>
    <property type="project" value="UniProtKB-KW"/>
</dbReference>
<dbReference type="InterPro" id="IPR007470">
    <property type="entry name" value="HemX"/>
</dbReference>
<reference evidence="2 3" key="2">
    <citation type="journal article" date="2015" name="Syst. Appl. Microbiol.">
        <title>Nitrincola nitratireducens sp. nov. isolated from a haloalkaline crater lake.</title>
        <authorList>
            <person name="Singh A."/>
            <person name="Vaidya B."/>
            <person name="Tanuku N.R."/>
            <person name="Pinnaka A.K."/>
        </authorList>
    </citation>
    <scope>NUCLEOTIDE SEQUENCE [LARGE SCALE GENOMIC DNA]</scope>
    <source>
        <strain evidence="2 3">AK23</strain>
    </source>
</reference>
<dbReference type="GO" id="GO:0004851">
    <property type="term" value="F:uroporphyrin-III C-methyltransferase activity"/>
    <property type="evidence" value="ECO:0007669"/>
    <property type="project" value="UniProtKB-EC"/>
</dbReference>
<sequence length="428" mass="46644">MKDTPEKKNDSTTKKTQPEQTAPATDSNRADEPTPSSPDTNEASASDPSASAAEPSAEPKIASTETPTKPEVAPVTQPNSSSWSGKVALVLSVAALGLSGYMYWSSEQSRTQLQLLSANLDSALASAKADSSERISGLSQQLGQVQERTEQLRSLSTQTEQSIETLHGRLTQAVQQMNAQQQVADKDWLLAEAEYLLRLANQRVLMENSASGALALLRSADKVLQEADDVSLYPIRQSLAADISALEGVPRLDVEGIFLRLSAMSQQTAQLRMSHPSDQRQLPNLLDDVTPDSLKESWGAGAKAALNKAMDKLDQLIVIQHRDAPIAPLLAPDQIYYLQQNLHLMFEQAQTALLQRRQGAYEESLSKASTWIGDYFDTTEANAISLLRAIEELKSFQVAPELPSIATSLNALKDHMAEVRRLQREGGN</sequence>
<keyword evidence="3" id="KW-1185">Reference proteome</keyword>
<reference evidence="3" key="1">
    <citation type="submission" date="2012-11" db="EMBL/GenBank/DDBJ databases">
        <authorList>
            <person name="Singh A."/>
            <person name="Pinnaka A.K."/>
            <person name="Vaidya B."/>
        </authorList>
    </citation>
    <scope>NUCLEOTIDE SEQUENCE [LARGE SCALE GENOMIC DNA]</scope>
    <source>
        <strain evidence="3">AK23</strain>
    </source>
</reference>
<organism evidence="2 3">
    <name type="scientific">Nitrincola nitratireducens</name>
    <dbReference type="NCBI Taxonomy" id="1229521"/>
    <lineage>
        <taxon>Bacteria</taxon>
        <taxon>Pseudomonadati</taxon>
        <taxon>Pseudomonadota</taxon>
        <taxon>Gammaproteobacteria</taxon>
        <taxon>Oceanospirillales</taxon>
        <taxon>Oceanospirillaceae</taxon>
        <taxon>Nitrincola</taxon>
    </lineage>
</organism>
<dbReference type="EC" id="2.1.1.107" evidence="2"/>
<feature type="compositionally biased region" description="Low complexity" evidence="1">
    <location>
        <begin position="42"/>
        <end position="63"/>
    </location>
</feature>
<dbReference type="STRING" id="1229521.D791_02595"/>
<gene>
    <name evidence="2" type="primary">hemX</name>
    <name evidence="2" type="ORF">D791_02595</name>
</gene>
<protein>
    <submittedName>
        <fullName evidence="2">Putative uroporphyrinogen-III C-methyltransferase</fullName>
        <ecNumber evidence="2">2.1.1.107</ecNumber>
    </submittedName>
</protein>
<keyword evidence="2" id="KW-0808">Transferase</keyword>
<dbReference type="Pfam" id="PF04375">
    <property type="entry name" value="HemX"/>
    <property type="match status" value="1"/>
</dbReference>
<name>W9VIX2_9GAMM</name>
<dbReference type="Proteomes" id="UP000019464">
    <property type="component" value="Unassembled WGS sequence"/>
</dbReference>
<dbReference type="OrthoDB" id="5739852at2"/>
<feature type="compositionally biased region" description="Polar residues" evidence="1">
    <location>
        <begin position="18"/>
        <end position="27"/>
    </location>
</feature>
<comment type="caution">
    <text evidence="2">The sequence shown here is derived from an EMBL/GenBank/DDBJ whole genome shotgun (WGS) entry which is preliminary data.</text>
</comment>
<dbReference type="EMBL" id="AONB01000013">
    <property type="protein sequence ID" value="EXJ10530.1"/>
    <property type="molecule type" value="Genomic_DNA"/>
</dbReference>
<accession>W9VIX2</accession>
<dbReference type="RefSeq" id="WP_036511877.1">
    <property type="nucleotide sequence ID" value="NZ_AONB01000013.1"/>
</dbReference>